<dbReference type="HOGENOM" id="CLU_042538_4_2_4"/>
<sequence>MTLPRRHRCPFENTPADATQEEHSVTALVNQSVAPILCPFPLREIRPADAHIARTSEWLIRSGLVGSDAHARALAGVGAHYAMCCYPDIAADRIPDLADFAAWNCLLDDFAENGPLSGELAALTHFLKSVEYICGASNYRCPSDFGFDHGYRIAEALVDVKRRISAWASFAQIRNLMSATGHFMSGLAWEAAYASLRQVPDLNTYCAIRTANSGMYMANALAECANDVELTPAQRACPRTEALTQCILFVLVIDNDLYSHHKEKNGRAAFASMIDVLMHSRGSEDAHAALLEALDLRNQCLRCYLALKAKCRLTAGDRLDLYFKGLEDVISGNLVFGSTCARYAAPGSPQFLGTTNARHLRPDSVQIPVVEALDVPASPPRHIPSIAWWWTLAD</sequence>
<name>A0A0E1VXJ0_BURPE</name>
<dbReference type="EC" id="4.2.3.-" evidence="1"/>
<dbReference type="InterPro" id="IPR034686">
    <property type="entry name" value="Terpene_cyclase-like_2"/>
</dbReference>
<organism evidence="2">
    <name type="scientific">Burkholderia pseudomallei 1710a</name>
    <dbReference type="NCBI Taxonomy" id="320371"/>
    <lineage>
        <taxon>Bacteria</taxon>
        <taxon>Pseudomonadati</taxon>
        <taxon>Pseudomonadota</taxon>
        <taxon>Betaproteobacteria</taxon>
        <taxon>Burkholderiales</taxon>
        <taxon>Burkholderiaceae</taxon>
        <taxon>Burkholderia</taxon>
        <taxon>pseudomallei group</taxon>
    </lineage>
</organism>
<gene>
    <name evidence="2" type="ORF">BURPS1710A_A0859</name>
</gene>
<dbReference type="Pfam" id="PF19086">
    <property type="entry name" value="Terpene_syn_C_2"/>
    <property type="match status" value="1"/>
</dbReference>
<accession>A0A0E1VXJ0</accession>
<evidence type="ECO:0000313" key="2">
    <source>
        <dbReference type="EMBL" id="EET05670.1"/>
    </source>
</evidence>
<dbReference type="Proteomes" id="UP000001812">
    <property type="component" value="Chromosome II"/>
</dbReference>
<keyword evidence="1" id="KW-0460">Magnesium</keyword>
<dbReference type="AlphaFoldDB" id="A0A0E1VXJ0"/>
<dbReference type="Gene3D" id="1.10.600.10">
    <property type="entry name" value="Farnesyl Diphosphate Synthase"/>
    <property type="match status" value="1"/>
</dbReference>
<dbReference type="SFLD" id="SFLDG01020">
    <property type="entry name" value="Terpene_Cyclase_Like_2"/>
    <property type="match status" value="1"/>
</dbReference>
<dbReference type="SUPFAM" id="SSF48576">
    <property type="entry name" value="Terpenoid synthases"/>
    <property type="match status" value="1"/>
</dbReference>
<keyword evidence="1" id="KW-0479">Metal-binding</keyword>
<dbReference type="EMBL" id="CM000833">
    <property type="protein sequence ID" value="EET05670.1"/>
    <property type="molecule type" value="Genomic_DNA"/>
</dbReference>
<evidence type="ECO:0000256" key="1">
    <source>
        <dbReference type="RuleBase" id="RU366034"/>
    </source>
</evidence>
<dbReference type="PANTHER" id="PTHR35201">
    <property type="entry name" value="TERPENE SYNTHASE"/>
    <property type="match status" value="1"/>
</dbReference>
<reference evidence="2" key="1">
    <citation type="submission" date="2009-05" db="EMBL/GenBank/DDBJ databases">
        <authorList>
            <person name="Harkins D.M."/>
            <person name="DeShazer D."/>
            <person name="Woods D.E."/>
            <person name="Brinkac L.M."/>
            <person name="Brown K.A."/>
            <person name="Hung G.C."/>
            <person name="Tuanyok A."/>
            <person name="Zhang B."/>
            <person name="Nierman W.C."/>
        </authorList>
    </citation>
    <scope>NUCLEOTIDE SEQUENCE [LARGE SCALE GENOMIC DNA]</scope>
    <source>
        <strain evidence="2">1710a</strain>
    </source>
</reference>
<proteinExistence type="inferred from homology"/>
<dbReference type="GO" id="GO:0010333">
    <property type="term" value="F:terpene synthase activity"/>
    <property type="evidence" value="ECO:0007669"/>
    <property type="project" value="InterPro"/>
</dbReference>
<dbReference type="PANTHER" id="PTHR35201:SF4">
    <property type="entry name" value="BETA-PINACENE SYNTHASE-RELATED"/>
    <property type="match status" value="1"/>
</dbReference>
<comment type="similarity">
    <text evidence="1">Belongs to the terpene synthase family.</text>
</comment>
<comment type="cofactor">
    <cofactor evidence="1">
        <name>Mg(2+)</name>
        <dbReference type="ChEBI" id="CHEBI:18420"/>
    </cofactor>
</comment>
<dbReference type="InterPro" id="IPR008949">
    <property type="entry name" value="Isoprenoid_synthase_dom_sf"/>
</dbReference>
<protein>
    <recommendedName>
        <fullName evidence="1">Terpene synthase</fullName>
        <ecNumber evidence="1">4.2.3.-</ecNumber>
    </recommendedName>
</protein>
<dbReference type="GO" id="GO:0046872">
    <property type="term" value="F:metal ion binding"/>
    <property type="evidence" value="ECO:0007669"/>
    <property type="project" value="UniProtKB-KW"/>
</dbReference>
<dbReference type="SFLD" id="SFLDS00005">
    <property type="entry name" value="Isoprenoid_Synthase_Type_I"/>
    <property type="match status" value="1"/>
</dbReference>
<keyword evidence="1" id="KW-0456">Lyase</keyword>